<accession>A0A918QW57</accession>
<comment type="caution">
    <text evidence="2">The sequence shown here is derived from an EMBL/GenBank/DDBJ whole genome shotgun (WGS) entry which is preliminary data.</text>
</comment>
<dbReference type="PANTHER" id="PTHR43689">
    <property type="entry name" value="HYDROLASE"/>
    <property type="match status" value="1"/>
</dbReference>
<dbReference type="SUPFAM" id="SSF53474">
    <property type="entry name" value="alpha/beta-Hydrolases"/>
    <property type="match status" value="1"/>
</dbReference>
<dbReference type="AlphaFoldDB" id="A0A918QW57"/>
<dbReference type="EMBL" id="BMWZ01000001">
    <property type="protein sequence ID" value="GGZ69553.1"/>
    <property type="molecule type" value="Genomic_DNA"/>
</dbReference>
<protein>
    <submittedName>
        <fullName evidence="2">Alpha/beta hydrolase</fullName>
    </submittedName>
</protein>
<reference evidence="2" key="2">
    <citation type="submission" date="2020-09" db="EMBL/GenBank/DDBJ databases">
        <authorList>
            <person name="Sun Q."/>
            <person name="Kim S."/>
        </authorList>
    </citation>
    <scope>NUCLEOTIDE SEQUENCE</scope>
    <source>
        <strain evidence="2">KCTC 12710</strain>
    </source>
</reference>
<evidence type="ECO:0000313" key="2">
    <source>
        <dbReference type="EMBL" id="GGZ69553.1"/>
    </source>
</evidence>
<dbReference type="Proteomes" id="UP000636004">
    <property type="component" value="Unassembled WGS sequence"/>
</dbReference>
<evidence type="ECO:0000313" key="3">
    <source>
        <dbReference type="Proteomes" id="UP000636004"/>
    </source>
</evidence>
<dbReference type="PANTHER" id="PTHR43689:SF8">
    <property type="entry name" value="ALPHA_BETA-HYDROLASES SUPERFAMILY PROTEIN"/>
    <property type="match status" value="1"/>
</dbReference>
<organism evidence="2 3">
    <name type="scientific">Algibacter mikhailovii</name>
    <dbReference type="NCBI Taxonomy" id="425498"/>
    <lineage>
        <taxon>Bacteria</taxon>
        <taxon>Pseudomonadati</taxon>
        <taxon>Bacteroidota</taxon>
        <taxon>Flavobacteriia</taxon>
        <taxon>Flavobacteriales</taxon>
        <taxon>Flavobacteriaceae</taxon>
        <taxon>Algibacter</taxon>
    </lineage>
</organism>
<name>A0A918QW57_9FLAO</name>
<proteinExistence type="predicted"/>
<dbReference type="InterPro" id="IPR000073">
    <property type="entry name" value="AB_hydrolase_1"/>
</dbReference>
<reference evidence="2" key="1">
    <citation type="journal article" date="2014" name="Int. J. Syst. Evol. Microbiol.">
        <title>Complete genome sequence of Corynebacterium casei LMG S-19264T (=DSM 44701T), isolated from a smear-ripened cheese.</title>
        <authorList>
            <consortium name="US DOE Joint Genome Institute (JGI-PGF)"/>
            <person name="Walter F."/>
            <person name="Albersmeier A."/>
            <person name="Kalinowski J."/>
            <person name="Ruckert C."/>
        </authorList>
    </citation>
    <scope>NUCLEOTIDE SEQUENCE</scope>
    <source>
        <strain evidence="2">KCTC 12710</strain>
    </source>
</reference>
<dbReference type="RefSeq" id="WP_189358824.1">
    <property type="nucleotide sequence ID" value="NZ_BMWZ01000001.1"/>
</dbReference>
<feature type="domain" description="AB hydrolase-1" evidence="1">
    <location>
        <begin position="40"/>
        <end position="278"/>
    </location>
</feature>
<keyword evidence="3" id="KW-1185">Reference proteome</keyword>
<dbReference type="Pfam" id="PF00561">
    <property type="entry name" value="Abhydrolase_1"/>
    <property type="match status" value="1"/>
</dbReference>
<dbReference type="GO" id="GO:0016787">
    <property type="term" value="F:hydrolase activity"/>
    <property type="evidence" value="ECO:0007669"/>
    <property type="project" value="UniProtKB-KW"/>
</dbReference>
<gene>
    <name evidence="2" type="primary">oleB</name>
    <name evidence="2" type="ORF">GCM10007028_03230</name>
</gene>
<sequence>MNLSSNTQKWLDTSLYPFENKYIQLDAGKMHYIDEGKGDVILFIHGTPAWSFLYREYVSSLSEQYRCIAIDHIGFGLSEKPDDFDGRPESHSNNLNSFIEELNLTAITLVVHDFGGPIGLGTAIQNNNKIKKIILFNSWLWETKNNFKSQKIDKIVNSKIGSFLYLKMNFSPKFLFKKGIYDKKKMSKKVHKQYIYPFPDKASRQSLLNIGKSLVGSSNWYQLQWNLLDKLESKPWLILWGTKDEFITTEYLQKWKERLPNAVIKEFNCGHFLQEEKAKETITEIKEFMKKDS</sequence>
<keyword evidence="2" id="KW-0378">Hydrolase</keyword>
<dbReference type="Gene3D" id="3.40.50.1820">
    <property type="entry name" value="alpha/beta hydrolase"/>
    <property type="match status" value="1"/>
</dbReference>
<evidence type="ECO:0000259" key="1">
    <source>
        <dbReference type="Pfam" id="PF00561"/>
    </source>
</evidence>
<dbReference type="PRINTS" id="PR00111">
    <property type="entry name" value="ABHYDROLASE"/>
</dbReference>
<dbReference type="InterPro" id="IPR029058">
    <property type="entry name" value="AB_hydrolase_fold"/>
</dbReference>